<dbReference type="Proteomes" id="UP000325516">
    <property type="component" value="Chromosome"/>
</dbReference>
<dbReference type="EMBL" id="CP044232">
    <property type="protein sequence ID" value="QEW03086.1"/>
    <property type="molecule type" value="Genomic_DNA"/>
</dbReference>
<protein>
    <submittedName>
        <fullName evidence="2">RidA family protein</fullName>
    </submittedName>
</protein>
<accession>A0A5J6L3Y9</accession>
<dbReference type="Pfam" id="PF01042">
    <property type="entry name" value="Ribonuc_L-PSP"/>
    <property type="match status" value="1"/>
</dbReference>
<sequence>MTSSESNGSGAKEAVSGSQPSGSYSPGMLAQGRFLFVSGQGPLRDGKVAGGDVEEQTRVTLDNVAAVLADGGAQLSDVVRCGVFLQNISDFAAMDRVYREYFGAPMPARTTVGADLDGILVEIDCVAVLPSVPS</sequence>
<dbReference type="RefSeq" id="WP_150924576.1">
    <property type="nucleotide sequence ID" value="NZ_CP044232.1"/>
</dbReference>
<name>A0A5J6L3Y9_9MICO</name>
<gene>
    <name evidence="2" type="ORF">F6J85_08195</name>
</gene>
<feature type="region of interest" description="Disordered" evidence="1">
    <location>
        <begin position="1"/>
        <end position="26"/>
    </location>
</feature>
<keyword evidence="3" id="KW-1185">Reference proteome</keyword>
<dbReference type="GO" id="GO:0005829">
    <property type="term" value="C:cytosol"/>
    <property type="evidence" value="ECO:0007669"/>
    <property type="project" value="TreeGrafter"/>
</dbReference>
<dbReference type="AlphaFoldDB" id="A0A5J6L3Y9"/>
<dbReference type="Gene3D" id="3.30.1330.40">
    <property type="entry name" value="RutC-like"/>
    <property type="match status" value="1"/>
</dbReference>
<dbReference type="KEGG" id="mlz:F6J85_08195"/>
<evidence type="ECO:0000313" key="3">
    <source>
        <dbReference type="Proteomes" id="UP000325516"/>
    </source>
</evidence>
<reference evidence="3" key="1">
    <citation type="submission" date="2019-09" db="EMBL/GenBank/DDBJ databases">
        <title>Mumia zhuanghuii sp. nov. isolated from the intestinal contents of plateau pika (Ochotona curzoniae) in the Qinghai-Tibet plateau of China.</title>
        <authorList>
            <person name="Tian Z."/>
        </authorList>
    </citation>
    <scope>NUCLEOTIDE SEQUENCE [LARGE SCALE GENOMIC DNA]</scope>
    <source>
        <strain evidence="3">L-031</strain>
    </source>
</reference>
<dbReference type="InterPro" id="IPR035959">
    <property type="entry name" value="RutC-like_sf"/>
</dbReference>
<evidence type="ECO:0000256" key="1">
    <source>
        <dbReference type="SAM" id="MobiDB-lite"/>
    </source>
</evidence>
<dbReference type="CDD" id="cd00448">
    <property type="entry name" value="YjgF_YER057c_UK114_family"/>
    <property type="match status" value="1"/>
</dbReference>
<feature type="compositionally biased region" description="Low complexity" evidence="1">
    <location>
        <begin position="16"/>
        <end position="26"/>
    </location>
</feature>
<dbReference type="PANTHER" id="PTHR11803">
    <property type="entry name" value="2-IMINOBUTANOATE/2-IMINOPROPANOATE DEAMINASE RIDA"/>
    <property type="match status" value="1"/>
</dbReference>
<organism evidence="2 3">
    <name type="scientific">Microbacterium lushaniae</name>
    <dbReference type="NCBI Taxonomy" id="2614639"/>
    <lineage>
        <taxon>Bacteria</taxon>
        <taxon>Bacillati</taxon>
        <taxon>Actinomycetota</taxon>
        <taxon>Actinomycetes</taxon>
        <taxon>Micrococcales</taxon>
        <taxon>Microbacteriaceae</taxon>
        <taxon>Microbacterium</taxon>
    </lineage>
</organism>
<dbReference type="PANTHER" id="PTHR11803:SF39">
    <property type="entry name" value="2-IMINOBUTANOATE_2-IMINOPROPANOATE DEAMINASE"/>
    <property type="match status" value="1"/>
</dbReference>
<proteinExistence type="predicted"/>
<dbReference type="GO" id="GO:0019239">
    <property type="term" value="F:deaminase activity"/>
    <property type="evidence" value="ECO:0007669"/>
    <property type="project" value="TreeGrafter"/>
</dbReference>
<dbReference type="SUPFAM" id="SSF55298">
    <property type="entry name" value="YjgF-like"/>
    <property type="match status" value="1"/>
</dbReference>
<evidence type="ECO:0000313" key="2">
    <source>
        <dbReference type="EMBL" id="QEW03086.1"/>
    </source>
</evidence>
<dbReference type="InterPro" id="IPR006175">
    <property type="entry name" value="YjgF/YER057c/UK114"/>
</dbReference>